<keyword evidence="3" id="KW-1185">Reference proteome</keyword>
<organism evidence="2 3">
    <name type="scientific">Paramecium primaurelia</name>
    <dbReference type="NCBI Taxonomy" id="5886"/>
    <lineage>
        <taxon>Eukaryota</taxon>
        <taxon>Sar</taxon>
        <taxon>Alveolata</taxon>
        <taxon>Ciliophora</taxon>
        <taxon>Intramacronucleata</taxon>
        <taxon>Oligohymenophorea</taxon>
        <taxon>Peniculida</taxon>
        <taxon>Parameciidae</taxon>
        <taxon>Paramecium</taxon>
    </lineage>
</organism>
<dbReference type="Proteomes" id="UP000688137">
    <property type="component" value="Unassembled WGS sequence"/>
</dbReference>
<proteinExistence type="predicted"/>
<evidence type="ECO:0000313" key="2">
    <source>
        <dbReference type="EMBL" id="CAD8051835.1"/>
    </source>
</evidence>
<gene>
    <name evidence="2" type="ORF">PPRIM_AZ9-3.1.T0180356</name>
</gene>
<dbReference type="EMBL" id="CAJJDM010000014">
    <property type="protein sequence ID" value="CAD8051835.1"/>
    <property type="molecule type" value="Genomic_DNA"/>
</dbReference>
<evidence type="ECO:0000313" key="3">
    <source>
        <dbReference type="Proteomes" id="UP000688137"/>
    </source>
</evidence>
<evidence type="ECO:0008006" key="4">
    <source>
        <dbReference type="Google" id="ProtNLM"/>
    </source>
</evidence>
<dbReference type="SMART" id="SM00698">
    <property type="entry name" value="MORN"/>
    <property type="match status" value="7"/>
</dbReference>
<keyword evidence="1" id="KW-0677">Repeat</keyword>
<dbReference type="AlphaFoldDB" id="A0A8S1KDN2"/>
<dbReference type="PANTHER" id="PTHR23084:SF263">
    <property type="entry name" value="MORN REPEAT-CONTAINING PROTEIN 1"/>
    <property type="match status" value="1"/>
</dbReference>
<sequence length="489" mass="57275">MQQSQSFIKTDKKCDRQHDEGSDRLIAICLNPHCDKRLMCCFCYHDYHCEHVKDVKTIAQVQQLCKDSIIKFDKLQLTITLQQKADQFKSVVQNINEQLEKLLQYYIHDIQQLYQMLEDLADSFVILQQGNINQFTNEQCELLTTFHDERILDNIEDISNYIGQKMGIQDLLKISNDLHEKLMMLDINEIFEKNIYNEQLKKFVQSHEIKYDWIQPEFLLTRSPEVAKIVYPNEDFYIGEIKGDKKFGRGLLFNKIPQTYQYGVFREDNFVWGQQLMVDQKKRYWIKQGKWVNGKIEGKGIHALFKGEYYQGDLRSDIREGFGIMRYTTGDEYQGQWKMGQFNGKGLYKYANGDEYEGDYVQDRKEGIGSYQYQNGELYVGQFKAGLRHGSAIVKFPNGDIYTGEYVNDKKEGPGVYKYINDNIFEGTYKDGQRHGQGIFTDVVNGIREIGEFVQGKQHGEHMIFKLLKDKPYCINVYDNGILVNTKSL</sequence>
<reference evidence="2" key="1">
    <citation type="submission" date="2021-01" db="EMBL/GenBank/DDBJ databases">
        <authorList>
            <consortium name="Genoscope - CEA"/>
            <person name="William W."/>
        </authorList>
    </citation>
    <scope>NUCLEOTIDE SEQUENCE</scope>
</reference>
<comment type="caution">
    <text evidence="2">The sequence shown here is derived from an EMBL/GenBank/DDBJ whole genome shotgun (WGS) entry which is preliminary data.</text>
</comment>
<name>A0A8S1KDN2_PARPR</name>
<dbReference type="InterPro" id="IPR003409">
    <property type="entry name" value="MORN"/>
</dbReference>
<evidence type="ECO:0000256" key="1">
    <source>
        <dbReference type="ARBA" id="ARBA00022737"/>
    </source>
</evidence>
<protein>
    <recommendedName>
        <fullName evidence="4">MORN repeat protein</fullName>
    </recommendedName>
</protein>
<accession>A0A8S1KDN2</accession>
<dbReference type="OMA" id="HDYHCEH"/>
<dbReference type="PANTHER" id="PTHR23084">
    <property type="entry name" value="PHOSPHATIDYLINOSITOL-4-PHOSPHATE 5-KINASE RELATED"/>
    <property type="match status" value="1"/>
</dbReference>
<dbReference type="Pfam" id="PF02493">
    <property type="entry name" value="MORN"/>
    <property type="match status" value="8"/>
</dbReference>